<dbReference type="Pfam" id="PF00083">
    <property type="entry name" value="Sugar_tr"/>
    <property type="match status" value="1"/>
</dbReference>
<dbReference type="InterPro" id="IPR005828">
    <property type="entry name" value="MFS_sugar_transport-like"/>
</dbReference>
<feature type="transmembrane region" description="Helical" evidence="6">
    <location>
        <begin position="234"/>
        <end position="256"/>
    </location>
</feature>
<evidence type="ECO:0000256" key="6">
    <source>
        <dbReference type="SAM" id="Phobius"/>
    </source>
</evidence>
<organism evidence="7 8">
    <name type="scientific">Amblyomma americanum</name>
    <name type="common">Lone star tick</name>
    <dbReference type="NCBI Taxonomy" id="6943"/>
    <lineage>
        <taxon>Eukaryota</taxon>
        <taxon>Metazoa</taxon>
        <taxon>Ecdysozoa</taxon>
        <taxon>Arthropoda</taxon>
        <taxon>Chelicerata</taxon>
        <taxon>Arachnida</taxon>
        <taxon>Acari</taxon>
        <taxon>Parasitiformes</taxon>
        <taxon>Ixodida</taxon>
        <taxon>Ixodoidea</taxon>
        <taxon>Ixodidae</taxon>
        <taxon>Amblyomminae</taxon>
        <taxon>Amblyomma</taxon>
    </lineage>
</organism>
<evidence type="ECO:0000256" key="3">
    <source>
        <dbReference type="ARBA" id="ARBA00022989"/>
    </source>
</evidence>
<feature type="transmembrane region" description="Helical" evidence="6">
    <location>
        <begin position="209"/>
        <end position="228"/>
    </location>
</feature>
<evidence type="ECO:0000256" key="2">
    <source>
        <dbReference type="ARBA" id="ARBA00022692"/>
    </source>
</evidence>
<keyword evidence="3 6" id="KW-1133">Transmembrane helix</keyword>
<accession>A0AAQ4FDS5</accession>
<dbReference type="GO" id="GO:0022857">
    <property type="term" value="F:transmembrane transporter activity"/>
    <property type="evidence" value="ECO:0007669"/>
    <property type="project" value="InterPro"/>
</dbReference>
<dbReference type="Proteomes" id="UP001321473">
    <property type="component" value="Unassembled WGS sequence"/>
</dbReference>
<feature type="transmembrane region" description="Helical" evidence="6">
    <location>
        <begin position="415"/>
        <end position="437"/>
    </location>
</feature>
<evidence type="ECO:0000313" key="7">
    <source>
        <dbReference type="EMBL" id="KAK8784875.1"/>
    </source>
</evidence>
<feature type="transmembrane region" description="Helical" evidence="6">
    <location>
        <begin position="177"/>
        <end position="197"/>
    </location>
</feature>
<feature type="transmembrane region" description="Helical" evidence="6">
    <location>
        <begin position="532"/>
        <end position="550"/>
    </location>
</feature>
<gene>
    <name evidence="7" type="ORF">V5799_008759</name>
</gene>
<feature type="compositionally biased region" description="Polar residues" evidence="5">
    <location>
        <begin position="1"/>
        <end position="15"/>
    </location>
</feature>
<proteinExistence type="predicted"/>
<keyword evidence="4 6" id="KW-0472">Membrane</keyword>
<feature type="transmembrane region" description="Helical" evidence="6">
    <location>
        <begin position="389"/>
        <end position="409"/>
    </location>
</feature>
<dbReference type="GO" id="GO:0016020">
    <property type="term" value="C:membrane"/>
    <property type="evidence" value="ECO:0007669"/>
    <property type="project" value="UniProtKB-SubCell"/>
</dbReference>
<dbReference type="AlphaFoldDB" id="A0AAQ4FDS5"/>
<dbReference type="Gene3D" id="1.20.1250.20">
    <property type="entry name" value="MFS general substrate transporter like domains"/>
    <property type="match status" value="1"/>
</dbReference>
<keyword evidence="2 6" id="KW-0812">Transmembrane</keyword>
<comment type="caution">
    <text evidence="7">The sequence shown here is derived from an EMBL/GenBank/DDBJ whole genome shotgun (WGS) entry which is preliminary data.</text>
</comment>
<dbReference type="InterPro" id="IPR036259">
    <property type="entry name" value="MFS_trans_sf"/>
</dbReference>
<dbReference type="PANTHER" id="PTHR24064">
    <property type="entry name" value="SOLUTE CARRIER FAMILY 22 MEMBER"/>
    <property type="match status" value="1"/>
</dbReference>
<feature type="compositionally biased region" description="Low complexity" evidence="5">
    <location>
        <begin position="16"/>
        <end position="36"/>
    </location>
</feature>
<dbReference type="EMBL" id="JARKHS020004168">
    <property type="protein sequence ID" value="KAK8784875.1"/>
    <property type="molecule type" value="Genomic_DNA"/>
</dbReference>
<dbReference type="SUPFAM" id="SSF103473">
    <property type="entry name" value="MFS general substrate transporter"/>
    <property type="match status" value="1"/>
</dbReference>
<sequence length="607" mass="65777">MEPSTTMRGESSGYRSPSAVSTKTPSPVTSPSQSGTATPGALLSGFVAQDSWSAVQESVYIVIGHGRYQYRVLLCGILAASVSLLHILSDQLLVRPVDHWCRPPDDLRDLSADAWKNMSIPVEADGTFSKCTMYDPGVADYTGANRSVVRCHGWDYEIENRGDSVISRFNLVCDRLFLSHVRGIVAVSVPALLSPLLGMASDNVGRRPIMLMAVFALLVGTVGSSIAQTITFHVFTRVVIFVGFNGTFLLTFILLYEVTGNSWRPLFALTDTAIAGTVVPPFVEAVSALEPRWALCHALLLVPTAMLAAWCCHLDESPAWLLATRDMKQAEVAVIAAAQVNGVDAAKARATFKTIRRQLRKMERSPQTSVDIAVAAEHFLQAAKTHRRAASVFLARFSLSAIYFTLIRTEKTEGLYWRTAEVVLLTASFWAVCWAMLRYNIREALSALLVLVSVGSIVEAVLMSLGPGIAVHFAHFGTKVAVSCAMSVSYCYSAEIFPTNIRSAGVSLCLMFSSGGSLLGVVLVAFKGPTASTAFCAFSAVMAALSVWAIQWLPEVFVEAPVETRAATAMSDEERKDALKKSLAPIRGERRCKRGKRKATSPPKSPH</sequence>
<keyword evidence="8" id="KW-1185">Reference proteome</keyword>
<feature type="compositionally biased region" description="Basic residues" evidence="5">
    <location>
        <begin position="590"/>
        <end position="599"/>
    </location>
</feature>
<feature type="transmembrane region" description="Helical" evidence="6">
    <location>
        <begin position="504"/>
        <end position="526"/>
    </location>
</feature>
<feature type="transmembrane region" description="Helical" evidence="6">
    <location>
        <begin position="444"/>
        <end position="463"/>
    </location>
</feature>
<feature type="region of interest" description="Disordered" evidence="5">
    <location>
        <begin position="1"/>
        <end position="36"/>
    </location>
</feature>
<evidence type="ECO:0000256" key="1">
    <source>
        <dbReference type="ARBA" id="ARBA00004141"/>
    </source>
</evidence>
<name>A0AAQ4FDS5_AMBAM</name>
<reference evidence="7 8" key="1">
    <citation type="journal article" date="2023" name="Arcadia Sci">
        <title>De novo assembly of a long-read Amblyomma americanum tick genome.</title>
        <authorList>
            <person name="Chou S."/>
            <person name="Poskanzer K.E."/>
            <person name="Rollins M."/>
            <person name="Thuy-Boun P.S."/>
        </authorList>
    </citation>
    <scope>NUCLEOTIDE SEQUENCE [LARGE SCALE GENOMIC DNA]</scope>
    <source>
        <strain evidence="7">F_SG_1</strain>
        <tissue evidence="7">Salivary glands</tissue>
    </source>
</reference>
<evidence type="ECO:0000313" key="8">
    <source>
        <dbReference type="Proteomes" id="UP001321473"/>
    </source>
</evidence>
<protein>
    <submittedName>
        <fullName evidence="7">Uncharacterized protein</fullName>
    </submittedName>
</protein>
<evidence type="ECO:0000256" key="5">
    <source>
        <dbReference type="SAM" id="MobiDB-lite"/>
    </source>
</evidence>
<evidence type="ECO:0000256" key="4">
    <source>
        <dbReference type="ARBA" id="ARBA00023136"/>
    </source>
</evidence>
<feature type="region of interest" description="Disordered" evidence="5">
    <location>
        <begin position="569"/>
        <end position="607"/>
    </location>
</feature>
<comment type="subcellular location">
    <subcellularLocation>
        <location evidence="1">Membrane</location>
        <topology evidence="1">Multi-pass membrane protein</topology>
    </subcellularLocation>
</comment>